<reference evidence="2" key="1">
    <citation type="submission" date="2022-11" db="UniProtKB">
        <authorList>
            <consortium name="WormBaseParasite"/>
        </authorList>
    </citation>
    <scope>IDENTIFICATION</scope>
</reference>
<evidence type="ECO:0000313" key="1">
    <source>
        <dbReference type="Proteomes" id="UP000887576"/>
    </source>
</evidence>
<sequence length="547" mass="62947">MSTYETIQERMKNLWDRVTNCSWIIYIIVAFGLVYLFRGPLRLAESVENGREYVSGYFNNLTPKFYVALTGTSSLVSGVILIFEWWYFKNNNADNTSDDGSDIDDAIESSRSVPECKVWRNPTALFRGAEYQRFAQLTKKEPLTFYDLNLSAQDHQSFFTCDGDSSREDYEVMSVAWRERDSASRIEAAHRALEINSECVPALILLAEEKCSTIIEVEETLKKALRIAETNYRGLQSQGYYDNDSLQKGRDVNILVFIRRRLAMCARRQNRLREAVKMMRDLIKEFPQLNVMNIHENLIEALLEQQAYADAQAVLARYDDISLPKSATICFTSALLKARMVADKFQPEQLGKRALSSAEQNAIEAIHRAVEFNPHVPKYLLEMKPLILPPEHILKRGDSEAVAYAFWHLQHWKRVDGALQLLHHTWEGTFRMIPSPLEKGHLFYPYPQCTEAADRELLPTWHKVSVYPKREFPFATTLMLLACIATIITSVLYSQYPQQTVEIMEALLFYFGSVFEKFVDWILTLIPRTGWNLFATPAPVNSPPLVT</sequence>
<dbReference type="WBParaSite" id="JU765_v2.g12167.t1">
    <property type="protein sequence ID" value="JU765_v2.g12167.t1"/>
    <property type="gene ID" value="JU765_v2.g12167"/>
</dbReference>
<dbReference type="Proteomes" id="UP000887576">
    <property type="component" value="Unplaced"/>
</dbReference>
<name>A0AC34Q229_9BILA</name>
<accession>A0AC34Q229</accession>
<proteinExistence type="predicted"/>
<protein>
    <submittedName>
        <fullName evidence="2">Suppressor of tumorigenicity 7 protein</fullName>
    </submittedName>
</protein>
<evidence type="ECO:0000313" key="2">
    <source>
        <dbReference type="WBParaSite" id="JU765_v2.g12167.t1"/>
    </source>
</evidence>
<organism evidence="1 2">
    <name type="scientific">Panagrolaimus sp. JU765</name>
    <dbReference type="NCBI Taxonomy" id="591449"/>
    <lineage>
        <taxon>Eukaryota</taxon>
        <taxon>Metazoa</taxon>
        <taxon>Ecdysozoa</taxon>
        <taxon>Nematoda</taxon>
        <taxon>Chromadorea</taxon>
        <taxon>Rhabditida</taxon>
        <taxon>Tylenchina</taxon>
        <taxon>Panagrolaimomorpha</taxon>
        <taxon>Panagrolaimoidea</taxon>
        <taxon>Panagrolaimidae</taxon>
        <taxon>Panagrolaimus</taxon>
    </lineage>
</organism>